<reference evidence="3" key="1">
    <citation type="submission" date="2020-07" db="EMBL/GenBank/DDBJ databases">
        <title>Metabolic diversity and evolutionary history of the archaeal phylum ###Micrarchaeota### uncovered from a freshwater lake metagenome.</title>
        <authorList>
            <person name="Kadnikov V.V."/>
            <person name="Savvichev A.S."/>
            <person name="Mardanov A.V."/>
            <person name="Beletsky A.V."/>
            <person name="Chupakov A.V."/>
            <person name="Kokryatskaya N.M."/>
            <person name="Pimenov N.V."/>
            <person name="Ravin N.V."/>
        </authorList>
    </citation>
    <scope>NUCLEOTIDE SEQUENCE [LARGE SCALE GENOMIC DNA]</scope>
</reference>
<feature type="transmembrane region" description="Helical" evidence="1">
    <location>
        <begin position="20"/>
        <end position="44"/>
    </location>
</feature>
<feature type="transmembrane region" description="Helical" evidence="1">
    <location>
        <begin position="96"/>
        <end position="113"/>
    </location>
</feature>
<dbReference type="AlphaFoldDB" id="A0A7D5XD17"/>
<keyword evidence="1" id="KW-0472">Membrane</keyword>
<keyword evidence="1" id="KW-0812">Transmembrane</keyword>
<gene>
    <name evidence="2" type="ORF">Sv326_1250</name>
</gene>
<evidence type="ECO:0000256" key="1">
    <source>
        <dbReference type="SAM" id="Phobius"/>
    </source>
</evidence>
<keyword evidence="1" id="KW-1133">Transmembrane helix</keyword>
<protein>
    <submittedName>
        <fullName evidence="2">Uncharacterized protein</fullName>
    </submittedName>
</protein>
<evidence type="ECO:0000313" key="3">
    <source>
        <dbReference type="Proteomes" id="UP000510821"/>
    </source>
</evidence>
<dbReference type="EMBL" id="CP058998">
    <property type="protein sequence ID" value="QLJ53425.1"/>
    <property type="molecule type" value="Genomic_DNA"/>
</dbReference>
<sequence>MRVRMKIFNRVTGESRRRKFRNLLVCLFLLSIILTVSLWIVIEIMDRDGILVGLPWDSIGGGELLHLVVLFVLSFSCSTLYIAYYKGITETSKTAYLYLLAILAVVILARVLFRF</sequence>
<evidence type="ECO:0000313" key="2">
    <source>
        <dbReference type="EMBL" id="QLJ53425.1"/>
    </source>
</evidence>
<dbReference type="Proteomes" id="UP000510821">
    <property type="component" value="Chromosome"/>
</dbReference>
<proteinExistence type="predicted"/>
<dbReference type="KEGG" id="flt:Sv326_1250"/>
<name>A0A7D5XD17_FERL1</name>
<organism evidence="2 3">
    <name type="scientific">Fermentimicrarchaeum limneticum</name>
    <dbReference type="NCBI Taxonomy" id="2795018"/>
    <lineage>
        <taxon>Archaea</taxon>
        <taxon>Candidatus Micrarchaeota</taxon>
        <taxon>Candidatus Fermentimicrarchaeales</taxon>
        <taxon>Candidatus Fermentimicrarchaeaceae</taxon>
        <taxon>Candidatus Fermentimicrarchaeum</taxon>
    </lineage>
</organism>
<accession>A0A7D5XD17</accession>
<feature type="transmembrane region" description="Helical" evidence="1">
    <location>
        <begin position="64"/>
        <end position="84"/>
    </location>
</feature>